<name>A0A2P2FFD0_AMYLU</name>
<comment type="caution">
    <text evidence="2">The sequence shown here is derived from an EMBL/GenBank/DDBJ whole genome shotgun (WGS) entry which is preliminary data.</text>
</comment>
<keyword evidence="3" id="KW-1185">Reference proteome</keyword>
<evidence type="ECO:0000313" key="3">
    <source>
        <dbReference type="Proteomes" id="UP000256220"/>
    </source>
</evidence>
<evidence type="ECO:0000256" key="1">
    <source>
        <dbReference type="SAM" id="MobiDB-lite"/>
    </source>
</evidence>
<evidence type="ECO:0008006" key="4">
    <source>
        <dbReference type="Google" id="ProtNLM"/>
    </source>
</evidence>
<evidence type="ECO:0000313" key="2">
    <source>
        <dbReference type="EMBL" id="KFU75436.1"/>
    </source>
</evidence>
<reference evidence="2 3" key="1">
    <citation type="journal article" date="2014" name="Genome Announc.">
        <title>Draft Genome Sequence of Amycolatopsis lurida NRRL 2430, Producer of the Glycopeptide Family Antibiotic Ristocetin.</title>
        <authorList>
            <person name="Kwun M.J."/>
            <person name="Hong H.J."/>
        </authorList>
    </citation>
    <scope>NUCLEOTIDE SEQUENCE [LARGE SCALE GENOMIC DNA]</scope>
    <source>
        <strain evidence="2 3">NRRL 2430</strain>
    </source>
</reference>
<dbReference type="AlphaFoldDB" id="A0A2P2FFD0"/>
<feature type="region of interest" description="Disordered" evidence="1">
    <location>
        <begin position="337"/>
        <end position="359"/>
    </location>
</feature>
<dbReference type="EMBL" id="JFBM01000068">
    <property type="protein sequence ID" value="KFU75436.1"/>
    <property type="molecule type" value="Genomic_DNA"/>
</dbReference>
<dbReference type="InterPro" id="IPR011990">
    <property type="entry name" value="TPR-like_helical_dom_sf"/>
</dbReference>
<organism evidence="2 3">
    <name type="scientific">Amycolatopsis lurida NRRL 2430</name>
    <dbReference type="NCBI Taxonomy" id="1460371"/>
    <lineage>
        <taxon>Bacteria</taxon>
        <taxon>Bacillati</taxon>
        <taxon>Actinomycetota</taxon>
        <taxon>Actinomycetes</taxon>
        <taxon>Pseudonocardiales</taxon>
        <taxon>Pseudonocardiaceae</taxon>
        <taxon>Amycolatopsis</taxon>
    </lineage>
</organism>
<dbReference type="Proteomes" id="UP000256220">
    <property type="component" value="Unassembled WGS sequence"/>
</dbReference>
<protein>
    <recommendedName>
        <fullName evidence="4">MalT-like TPR region domain-containing protein</fullName>
    </recommendedName>
</protein>
<sequence>MADSESLLVPGRDLRMMSDGDREESQVLVAQWRELLSACPARAFGMDESARVLTTAAALAETLIANRDEHTALNLIRTAYPHLALLGRSHPVGFDIRRARAEALSELGHYRQAEAALRRLSADEQRVFGSADPRTTMLLLWALVGQDRLREADNGFRSLEDHLSQASGANTLLLKHAQCRHSWLRGRLGLVDESVSDYTRVIVGRTAELGEDHADTLDARHSQQKIQVVAGQGVQALLFLETLSNDRARVQGDRHPDTLETLKHLHLARVQAEPGDDRVVKHAIRELVEIDRIQRERHGRSHPLRQDTAASLRKLLRGEPFSSLLPVSISNEEHGQMVLRPGSSGLSRDTSSTLEQTAR</sequence>
<accession>A0A2P2FFD0</accession>
<gene>
    <name evidence="2" type="ORF">BB31_41485</name>
</gene>
<proteinExistence type="predicted"/>
<dbReference type="Gene3D" id="1.25.40.10">
    <property type="entry name" value="Tetratricopeptide repeat domain"/>
    <property type="match status" value="2"/>
</dbReference>
<feature type="compositionally biased region" description="Polar residues" evidence="1">
    <location>
        <begin position="344"/>
        <end position="359"/>
    </location>
</feature>